<evidence type="ECO:0000313" key="2">
    <source>
        <dbReference type="Proteomes" id="UP000294847"/>
    </source>
</evidence>
<organism evidence="1 2">
    <name type="scientific">Pyricularia oryzae</name>
    <name type="common">Rice blast fungus</name>
    <name type="synonym">Magnaporthe oryzae</name>
    <dbReference type="NCBI Taxonomy" id="318829"/>
    <lineage>
        <taxon>Eukaryota</taxon>
        <taxon>Fungi</taxon>
        <taxon>Dikarya</taxon>
        <taxon>Ascomycota</taxon>
        <taxon>Pezizomycotina</taxon>
        <taxon>Sordariomycetes</taxon>
        <taxon>Sordariomycetidae</taxon>
        <taxon>Magnaporthales</taxon>
        <taxon>Pyriculariaceae</taxon>
        <taxon>Pyricularia</taxon>
    </lineage>
</organism>
<name>A0A4P7NFP2_PYROR</name>
<sequence length="169" mass="18344">MSVAQSMKHISNLERKLGKANKIAAKGSDMKLSDVLKLQSKSNAICSEIKKSMAEYDGSDPTTEESRAILSKMQHIVDLTEDQLKQLIAAQGRFNELRIGGMVKRNIGKTDTVSKELSNLLQSKAPADMKAEADALEARRAAAFEKACKVFANAQGGEEKADEVGEDSD</sequence>
<dbReference type="InterPro" id="IPR021054">
    <property type="entry name" value="Cell_wall_mannoprotein_1"/>
</dbReference>
<dbReference type="EMBL" id="CP034207">
    <property type="protein sequence ID" value="QBZ60706.1"/>
    <property type="molecule type" value="Genomic_DNA"/>
</dbReference>
<dbReference type="VEuPathDB" id="FungiDB:M_BR32_EuGene_00035711"/>
<accession>A0A4P7NFP2</accession>
<protein>
    <submittedName>
        <fullName evidence="1">Uncharacterized protein</fullName>
    </submittedName>
</protein>
<evidence type="ECO:0000313" key="1">
    <source>
        <dbReference type="EMBL" id="QBZ60706.1"/>
    </source>
</evidence>
<proteinExistence type="predicted"/>
<reference evidence="1 2" key="1">
    <citation type="journal article" date="2019" name="Mol. Biol. Evol.">
        <title>Blast fungal genomes show frequent chromosomal changes, gene gains and losses, and effector gene turnover.</title>
        <authorList>
            <person name="Gomez Luciano L.B."/>
            <person name="Jason Tsai I."/>
            <person name="Chuma I."/>
            <person name="Tosa Y."/>
            <person name="Chen Y.H."/>
            <person name="Li J.Y."/>
            <person name="Li M.Y."/>
            <person name="Jade Lu M.Y."/>
            <person name="Nakayashiki H."/>
            <person name="Li W.H."/>
        </authorList>
    </citation>
    <scope>NUCLEOTIDE SEQUENCE [LARGE SCALE GENOMIC DNA]</scope>
    <source>
        <strain evidence="1">MZ5-1-6</strain>
    </source>
</reference>
<gene>
    <name evidence="1" type="ORF">PoMZ_07648</name>
</gene>
<dbReference type="Pfam" id="PF12296">
    <property type="entry name" value="HsbA"/>
    <property type="match status" value="1"/>
</dbReference>
<dbReference type="Gene3D" id="1.20.1280.140">
    <property type="match status" value="1"/>
</dbReference>
<dbReference type="Proteomes" id="UP000294847">
    <property type="component" value="Chromosome 4"/>
</dbReference>
<dbReference type="OMA" id="HKMEGIN"/>
<dbReference type="SMR" id="A0A4P7NFP2"/>
<dbReference type="AlphaFoldDB" id="A0A4P7NFP2"/>